<dbReference type="AlphaFoldDB" id="A0A1M5RGP7"/>
<name>A0A1M5RGP7_9FIRM</name>
<dbReference type="Pfam" id="PF09299">
    <property type="entry name" value="Mu-transpos_C"/>
    <property type="match status" value="1"/>
</dbReference>
<gene>
    <name evidence="2" type="ORF">SAMN04488530_13011</name>
</gene>
<sequence>MIIKENLIFKMDSIRYRIVGFDNIKNNIFYINLDNKIKWAEVVNIYTLEKYINENIDEVEEDEFMYINSSEYKARDIEKRNLNYEIVSFLLKDNDIFYKDTRDKVIEKSMKIYKVSYSTVKRLLCNYLKSGKNLNSLIPKYNNCGAKGKERNIKNQKNAVVIDYEMKEVIRKGINKYYNTPKKNTIKICYELTMRDYLKINENAKIPTLNQYYYWFNKIIKNDNKNKLSRRYGERIYEQKTRALLSSSLEDGASPGEVYQLDSTIMDVYIVSQINRNLIVGRPVLYIVVDVYSRMIVGINVTIEPFNSYTGAMVALINAFSDKVEYCKKFGIDIKKEDWNIDCIPQRILSDRGELISSNVENAIANLGINIQNTASYRGDLKGIVEQLFNRVNDFIKPFCEGVVQNGINKIQRGAEDYRLKANLTLTEITAIVIKWVLFHNNNYIMKGYECDGITIKNDIPKIPNLIWNYGVKEKKGLMRKLNKEIVRMNLLPNKEAVVTEKGIRLNKLYYVSSETIKNGWFQKARVEGNYKAKVSYNPNDLSEIYYIKPSGLEYDTLSLISYQEQYKEIGEEELNIIFKQQKNIYEKYQEEELKAKMELYDEIEEITLNAKQCQEQMKDRSISKSQRLKGINDNLDKERAYHRNLDDKNDVEDIEELDIFESILNDEWSDDYE</sequence>
<feature type="domain" description="Integrase catalytic" evidence="1">
    <location>
        <begin position="251"/>
        <end position="396"/>
    </location>
</feature>
<organism evidence="2 3">
    <name type="scientific">Asaccharospora irregularis DSM 2635</name>
    <dbReference type="NCBI Taxonomy" id="1121321"/>
    <lineage>
        <taxon>Bacteria</taxon>
        <taxon>Bacillati</taxon>
        <taxon>Bacillota</taxon>
        <taxon>Clostridia</taxon>
        <taxon>Peptostreptococcales</taxon>
        <taxon>Peptostreptococcaceae</taxon>
        <taxon>Asaccharospora</taxon>
    </lineage>
</organism>
<dbReference type="RefSeq" id="WP_073126976.1">
    <property type="nucleotide sequence ID" value="NZ_BAABCH010000023.1"/>
</dbReference>
<dbReference type="GO" id="GO:0003676">
    <property type="term" value="F:nucleic acid binding"/>
    <property type="evidence" value="ECO:0007669"/>
    <property type="project" value="InterPro"/>
</dbReference>
<evidence type="ECO:0000313" key="3">
    <source>
        <dbReference type="Proteomes" id="UP000243255"/>
    </source>
</evidence>
<dbReference type="Gene3D" id="3.30.420.10">
    <property type="entry name" value="Ribonuclease H-like superfamily/Ribonuclease H"/>
    <property type="match status" value="1"/>
</dbReference>
<dbReference type="OrthoDB" id="501284at2"/>
<protein>
    <submittedName>
        <fullName evidence="2">Mu transposase, C-terminal</fullName>
    </submittedName>
</protein>
<evidence type="ECO:0000259" key="1">
    <source>
        <dbReference type="PROSITE" id="PS50994"/>
    </source>
</evidence>
<proteinExistence type="predicted"/>
<dbReference type="EMBL" id="FQWX01000030">
    <property type="protein sequence ID" value="SHH25320.1"/>
    <property type="molecule type" value="Genomic_DNA"/>
</dbReference>
<dbReference type="InterPro" id="IPR001584">
    <property type="entry name" value="Integrase_cat-core"/>
</dbReference>
<dbReference type="InterPro" id="IPR036397">
    <property type="entry name" value="RNaseH_sf"/>
</dbReference>
<dbReference type="InterPro" id="IPR015378">
    <property type="entry name" value="Transposase-like_Mu_C"/>
</dbReference>
<dbReference type="STRING" id="1121321.SAMN04488530_13011"/>
<evidence type="ECO:0000313" key="2">
    <source>
        <dbReference type="EMBL" id="SHH25320.1"/>
    </source>
</evidence>
<reference evidence="3" key="1">
    <citation type="submission" date="2016-11" db="EMBL/GenBank/DDBJ databases">
        <authorList>
            <person name="Varghese N."/>
            <person name="Submissions S."/>
        </authorList>
    </citation>
    <scope>NUCLEOTIDE SEQUENCE [LARGE SCALE GENOMIC DNA]</scope>
    <source>
        <strain evidence="3">DSM 2635</strain>
    </source>
</reference>
<dbReference type="SUPFAM" id="SSF53098">
    <property type="entry name" value="Ribonuclease H-like"/>
    <property type="match status" value="1"/>
</dbReference>
<dbReference type="InterPro" id="IPR012337">
    <property type="entry name" value="RNaseH-like_sf"/>
</dbReference>
<keyword evidence="3" id="KW-1185">Reference proteome</keyword>
<dbReference type="GO" id="GO:0015074">
    <property type="term" value="P:DNA integration"/>
    <property type="evidence" value="ECO:0007669"/>
    <property type="project" value="InterPro"/>
</dbReference>
<dbReference type="PROSITE" id="PS50994">
    <property type="entry name" value="INTEGRASE"/>
    <property type="match status" value="1"/>
</dbReference>
<dbReference type="Proteomes" id="UP000243255">
    <property type="component" value="Unassembled WGS sequence"/>
</dbReference>
<accession>A0A1M5RGP7</accession>